<dbReference type="VEuPathDB" id="FungiDB:HMPREF1541_05421"/>
<evidence type="ECO:0000313" key="3">
    <source>
        <dbReference type="Proteomes" id="UP000030752"/>
    </source>
</evidence>
<organism evidence="2 3">
    <name type="scientific">Cyphellophora europaea (strain CBS 101466)</name>
    <name type="common">Phialophora europaea</name>
    <dbReference type="NCBI Taxonomy" id="1220924"/>
    <lineage>
        <taxon>Eukaryota</taxon>
        <taxon>Fungi</taxon>
        <taxon>Dikarya</taxon>
        <taxon>Ascomycota</taxon>
        <taxon>Pezizomycotina</taxon>
        <taxon>Eurotiomycetes</taxon>
        <taxon>Chaetothyriomycetidae</taxon>
        <taxon>Chaetothyriales</taxon>
        <taxon>Cyphellophoraceae</taxon>
        <taxon>Cyphellophora</taxon>
    </lineage>
</organism>
<reference evidence="2 3" key="1">
    <citation type="submission" date="2013-03" db="EMBL/GenBank/DDBJ databases">
        <title>The Genome Sequence of Phialophora europaea CBS 101466.</title>
        <authorList>
            <consortium name="The Broad Institute Genomics Platform"/>
            <person name="Cuomo C."/>
            <person name="de Hoog S."/>
            <person name="Gorbushina A."/>
            <person name="Walker B."/>
            <person name="Young S.K."/>
            <person name="Zeng Q."/>
            <person name="Gargeya S."/>
            <person name="Fitzgerald M."/>
            <person name="Haas B."/>
            <person name="Abouelleil A."/>
            <person name="Allen A.W."/>
            <person name="Alvarado L."/>
            <person name="Arachchi H.M."/>
            <person name="Berlin A.M."/>
            <person name="Chapman S.B."/>
            <person name="Gainer-Dewar J."/>
            <person name="Goldberg J."/>
            <person name="Griggs A."/>
            <person name="Gujja S."/>
            <person name="Hansen M."/>
            <person name="Howarth C."/>
            <person name="Imamovic A."/>
            <person name="Ireland A."/>
            <person name="Larimer J."/>
            <person name="McCowan C."/>
            <person name="Murphy C."/>
            <person name="Pearson M."/>
            <person name="Poon T.W."/>
            <person name="Priest M."/>
            <person name="Roberts A."/>
            <person name="Saif S."/>
            <person name="Shea T."/>
            <person name="Sisk P."/>
            <person name="Sykes S."/>
            <person name="Wortman J."/>
            <person name="Nusbaum C."/>
            <person name="Birren B."/>
        </authorList>
    </citation>
    <scope>NUCLEOTIDE SEQUENCE [LARGE SCALE GENOMIC DNA]</scope>
    <source>
        <strain evidence="2 3">CBS 101466</strain>
    </source>
</reference>
<name>W2RTV6_CYPE1</name>
<evidence type="ECO:0000256" key="1">
    <source>
        <dbReference type="SAM" id="MobiDB-lite"/>
    </source>
</evidence>
<sequence length="171" mass="18778">MGACLSCLGLRSSPDSSDRARLLDFDYPHNSYGTWGGNAVPPPDHGISAEEERRLQSAWDGITQWAGNQIVEIFPSQHRAQNLNLTQSQLYDSAAEEGRPNGDGPSNGLSEQLHHDILLSMIPGDKSKRSIRIFPASRPNSRSTQRTNGQTDHKVKEKASGIFVKLNVNLS</sequence>
<feature type="region of interest" description="Disordered" evidence="1">
    <location>
        <begin position="133"/>
        <end position="158"/>
    </location>
</feature>
<evidence type="ECO:0000313" key="2">
    <source>
        <dbReference type="EMBL" id="ETN39198.1"/>
    </source>
</evidence>
<dbReference type="GeneID" id="19972760"/>
<protein>
    <submittedName>
        <fullName evidence="2">Uncharacterized protein</fullName>
    </submittedName>
</protein>
<dbReference type="AlphaFoldDB" id="W2RTV6"/>
<dbReference type="OrthoDB" id="5299893at2759"/>
<dbReference type="EMBL" id="KB822721">
    <property type="protein sequence ID" value="ETN39198.1"/>
    <property type="molecule type" value="Genomic_DNA"/>
</dbReference>
<dbReference type="Proteomes" id="UP000030752">
    <property type="component" value="Unassembled WGS sequence"/>
</dbReference>
<accession>W2RTV6</accession>
<dbReference type="RefSeq" id="XP_008717983.1">
    <property type="nucleotide sequence ID" value="XM_008719761.1"/>
</dbReference>
<dbReference type="eggNOG" id="ENOG502SGDI">
    <property type="taxonomic scope" value="Eukaryota"/>
</dbReference>
<gene>
    <name evidence="2" type="ORF">HMPREF1541_05421</name>
</gene>
<dbReference type="HOGENOM" id="CLU_126096_0_0_1"/>
<proteinExistence type="predicted"/>
<feature type="compositionally biased region" description="Polar residues" evidence="1">
    <location>
        <begin position="138"/>
        <end position="150"/>
    </location>
</feature>
<keyword evidence="3" id="KW-1185">Reference proteome</keyword>
<dbReference type="InParanoid" id="W2RTV6"/>